<evidence type="ECO:0000313" key="4">
    <source>
        <dbReference type="Proteomes" id="UP000627292"/>
    </source>
</evidence>
<dbReference type="PANTHER" id="PTHR22901:SF0">
    <property type="entry name" value="SIALATE O-ACETYLESTERASE"/>
    <property type="match status" value="1"/>
</dbReference>
<dbReference type="GO" id="GO:0001681">
    <property type="term" value="F:sialate O-acetylesterase activity"/>
    <property type="evidence" value="ECO:0007669"/>
    <property type="project" value="InterPro"/>
</dbReference>
<accession>A0A917IS07</accession>
<name>A0A917IS07_9BACT</name>
<proteinExistence type="predicted"/>
<evidence type="ECO:0000313" key="3">
    <source>
        <dbReference type="EMBL" id="GGH62734.1"/>
    </source>
</evidence>
<protein>
    <submittedName>
        <fullName evidence="3">9-O-acetylesterase</fullName>
    </submittedName>
</protein>
<dbReference type="AlphaFoldDB" id="A0A917IS07"/>
<keyword evidence="4" id="KW-1185">Reference proteome</keyword>
<dbReference type="InterPro" id="IPR005181">
    <property type="entry name" value="SASA"/>
</dbReference>
<dbReference type="GO" id="GO:0005975">
    <property type="term" value="P:carbohydrate metabolic process"/>
    <property type="evidence" value="ECO:0007669"/>
    <property type="project" value="TreeGrafter"/>
</dbReference>
<reference evidence="3" key="1">
    <citation type="journal article" date="2014" name="Int. J. Syst. Evol. Microbiol.">
        <title>Complete genome sequence of Corynebacterium casei LMG S-19264T (=DSM 44701T), isolated from a smear-ripened cheese.</title>
        <authorList>
            <consortium name="US DOE Joint Genome Institute (JGI-PGF)"/>
            <person name="Walter F."/>
            <person name="Albersmeier A."/>
            <person name="Kalinowski J."/>
            <person name="Ruckert C."/>
        </authorList>
    </citation>
    <scope>NUCLEOTIDE SEQUENCE</scope>
    <source>
        <strain evidence="3">CGMCC 1.15290</strain>
    </source>
</reference>
<dbReference type="PANTHER" id="PTHR22901">
    <property type="entry name" value="SIALATE O-ACETYLESTERASE"/>
    <property type="match status" value="1"/>
</dbReference>
<organism evidence="3 4">
    <name type="scientific">Filimonas zeae</name>
    <dbReference type="NCBI Taxonomy" id="1737353"/>
    <lineage>
        <taxon>Bacteria</taxon>
        <taxon>Pseudomonadati</taxon>
        <taxon>Bacteroidota</taxon>
        <taxon>Chitinophagia</taxon>
        <taxon>Chitinophagales</taxon>
        <taxon>Chitinophagaceae</taxon>
        <taxon>Filimonas</taxon>
    </lineage>
</organism>
<dbReference type="EMBL" id="BMIB01000001">
    <property type="protein sequence ID" value="GGH62734.1"/>
    <property type="molecule type" value="Genomic_DNA"/>
</dbReference>
<reference evidence="3" key="2">
    <citation type="submission" date="2020-09" db="EMBL/GenBank/DDBJ databases">
        <authorList>
            <person name="Sun Q."/>
            <person name="Zhou Y."/>
        </authorList>
    </citation>
    <scope>NUCLEOTIDE SEQUENCE</scope>
    <source>
        <strain evidence="3">CGMCC 1.15290</strain>
    </source>
</reference>
<evidence type="ECO:0000259" key="2">
    <source>
        <dbReference type="Pfam" id="PF03629"/>
    </source>
</evidence>
<evidence type="ECO:0000256" key="1">
    <source>
        <dbReference type="ARBA" id="ARBA00022801"/>
    </source>
</evidence>
<dbReference type="SUPFAM" id="SSF52266">
    <property type="entry name" value="SGNH hydrolase"/>
    <property type="match status" value="1"/>
</dbReference>
<dbReference type="InterPro" id="IPR036514">
    <property type="entry name" value="SGNH_hydro_sf"/>
</dbReference>
<comment type="caution">
    <text evidence="3">The sequence shown here is derived from an EMBL/GenBank/DDBJ whole genome shotgun (WGS) entry which is preliminary data.</text>
</comment>
<dbReference type="Proteomes" id="UP000627292">
    <property type="component" value="Unassembled WGS sequence"/>
</dbReference>
<sequence length="461" mass="50481">MAGMLANTLYAEVRLPALISSNMVLQQQSNAHLWGWANPTDKVYVTTSWNNRKDSAIASRDAKWSIAIPTPVAGGPYTITIQAGNTIELQNIMIGEVWVCSGQSNMEMSASWGPDALPEINAELPTAANSKIRFFQSPRATAAYPQDNITGSWKECDEATLKNFSATGYFFGKMLHQKLNVPVGLINVSWGGTSADVWTPAELVQNNPDLDAANKRLQQHPWWPVTPGACYNAMIAPLLQMDIAGVIWYQGEGNVDARGDYHQLFATMINSWRRAWNKQFPFYYVQIAPFNYGGKEAAALLREQQAATLSLPGVGMVVTTDLVDTVTDIHPKQKRAVGNRLAALALTEVYHQQAGNCYSPVFSKAAVVKDKLMVYFSHAENGLVIKGGAAKECYIAGADRRFVRATVKAEDDHLIVSAPGVPHPVAFRFGFSNAAVGNIFNAEGLPVVPFRTDNWNNAITE</sequence>
<dbReference type="InterPro" id="IPR039329">
    <property type="entry name" value="SIAE"/>
</dbReference>
<keyword evidence="1" id="KW-0378">Hydrolase</keyword>
<gene>
    <name evidence="3" type="ORF">GCM10011379_12960</name>
</gene>
<dbReference type="Pfam" id="PF03629">
    <property type="entry name" value="SASA"/>
    <property type="match status" value="1"/>
</dbReference>
<dbReference type="Gene3D" id="3.40.50.1110">
    <property type="entry name" value="SGNH hydrolase"/>
    <property type="match status" value="1"/>
</dbReference>
<feature type="domain" description="Sialate O-acetylesterase" evidence="2">
    <location>
        <begin position="96"/>
        <end position="344"/>
    </location>
</feature>